<protein>
    <submittedName>
        <fullName evidence="1">Uncharacterized protein</fullName>
    </submittedName>
</protein>
<evidence type="ECO:0000313" key="1">
    <source>
        <dbReference type="EMBL" id="KAH7857215.1"/>
    </source>
</evidence>
<name>A0ACB7YW99_9ERIC</name>
<evidence type="ECO:0000313" key="2">
    <source>
        <dbReference type="Proteomes" id="UP000828048"/>
    </source>
</evidence>
<dbReference type="Proteomes" id="UP000828048">
    <property type="component" value="Chromosome 3"/>
</dbReference>
<keyword evidence="2" id="KW-1185">Reference proteome</keyword>
<sequence>MVPVSHGYHVVEDRSFRAESKDESDSDPDSVVVQREQVGELEVWFFGVFNARIGDIVTKNMQSHLFDKKPEESQLRRKTKEAMRKAHVGARGKMREKAEKEKGKVGGSGGSASAIVINGEKLVMANMGGYRAVVCRDGVIRMPKVRIFVRESGAAVGADKENPKSSAEIGVGDESIDFDTEFVILASAGIWEVMKHQEAVNLIRHIEDPQEAAECLAKEALTRMSKSNISCLVIRFE</sequence>
<proteinExistence type="predicted"/>
<dbReference type="EMBL" id="CM037153">
    <property type="protein sequence ID" value="KAH7857215.1"/>
    <property type="molecule type" value="Genomic_DNA"/>
</dbReference>
<organism evidence="1 2">
    <name type="scientific">Vaccinium darrowii</name>
    <dbReference type="NCBI Taxonomy" id="229202"/>
    <lineage>
        <taxon>Eukaryota</taxon>
        <taxon>Viridiplantae</taxon>
        <taxon>Streptophyta</taxon>
        <taxon>Embryophyta</taxon>
        <taxon>Tracheophyta</taxon>
        <taxon>Spermatophyta</taxon>
        <taxon>Magnoliopsida</taxon>
        <taxon>eudicotyledons</taxon>
        <taxon>Gunneridae</taxon>
        <taxon>Pentapetalae</taxon>
        <taxon>asterids</taxon>
        <taxon>Ericales</taxon>
        <taxon>Ericaceae</taxon>
        <taxon>Vaccinioideae</taxon>
        <taxon>Vaccinieae</taxon>
        <taxon>Vaccinium</taxon>
    </lineage>
</organism>
<gene>
    <name evidence="1" type="ORF">Vadar_010257</name>
</gene>
<reference evidence="1 2" key="1">
    <citation type="journal article" date="2021" name="Hortic Res">
        <title>High-quality reference genome and annotation aids understanding of berry development for evergreen blueberry (Vaccinium darrowii).</title>
        <authorList>
            <person name="Yu J."/>
            <person name="Hulse-Kemp A.M."/>
            <person name="Babiker E."/>
            <person name="Staton M."/>
        </authorList>
    </citation>
    <scope>NUCLEOTIDE SEQUENCE [LARGE SCALE GENOMIC DNA]</scope>
    <source>
        <strain evidence="2">cv. NJ 8807/NJ 8810</strain>
        <tissue evidence="1">Young leaf</tissue>
    </source>
</reference>
<accession>A0ACB7YW99</accession>
<comment type="caution">
    <text evidence="1">The sequence shown here is derived from an EMBL/GenBank/DDBJ whole genome shotgun (WGS) entry which is preliminary data.</text>
</comment>